<dbReference type="RefSeq" id="WP_139603597.1">
    <property type="nucleotide sequence ID" value="NZ_VDCQ01000024.1"/>
</dbReference>
<dbReference type="AlphaFoldDB" id="A0A5C4T748"/>
<proteinExistence type="predicted"/>
<gene>
    <name evidence="1" type="ORF">FE784_17890</name>
</gene>
<sequence>MYIDYSYWNELSNNTRLPSDAAKNVLSNVEIYGVKNDGFLELNSVIKQGKTFPKMIFVSRNENSRIVALEGHARLTAYCIDTEYIPPELEVIIGFSEDIVAWDLY</sequence>
<name>A0A5C4T748_9BACL</name>
<dbReference type="EMBL" id="VDCQ01000024">
    <property type="protein sequence ID" value="TNJ64903.1"/>
    <property type="molecule type" value="Genomic_DNA"/>
</dbReference>
<evidence type="ECO:0000313" key="2">
    <source>
        <dbReference type="Proteomes" id="UP000307943"/>
    </source>
</evidence>
<dbReference type="OrthoDB" id="4117273at2"/>
<keyword evidence="2" id="KW-1185">Reference proteome</keyword>
<comment type="caution">
    <text evidence="1">The sequence shown here is derived from an EMBL/GenBank/DDBJ whole genome shotgun (WGS) entry which is preliminary data.</text>
</comment>
<evidence type="ECO:0008006" key="3">
    <source>
        <dbReference type="Google" id="ProtNLM"/>
    </source>
</evidence>
<reference evidence="1 2" key="1">
    <citation type="submission" date="2019-05" db="EMBL/GenBank/DDBJ databases">
        <title>We sequenced the genome of Paenibacillus hemerocallicola KCTC 33185 for further insight into its adaptation and study the phylogeny of Paenibacillus.</title>
        <authorList>
            <person name="Narsing Rao M.P."/>
        </authorList>
    </citation>
    <scope>NUCLEOTIDE SEQUENCE [LARGE SCALE GENOMIC DNA]</scope>
    <source>
        <strain evidence="1 2">KCTC 33185</strain>
    </source>
</reference>
<organism evidence="1 2">
    <name type="scientific">Paenibacillus hemerocallicola</name>
    <dbReference type="NCBI Taxonomy" id="1172614"/>
    <lineage>
        <taxon>Bacteria</taxon>
        <taxon>Bacillati</taxon>
        <taxon>Bacillota</taxon>
        <taxon>Bacilli</taxon>
        <taxon>Bacillales</taxon>
        <taxon>Paenibacillaceae</taxon>
        <taxon>Paenibacillus</taxon>
    </lineage>
</organism>
<accession>A0A5C4T748</accession>
<dbReference type="Proteomes" id="UP000307943">
    <property type="component" value="Unassembled WGS sequence"/>
</dbReference>
<protein>
    <recommendedName>
        <fullName evidence="3">ParB/Sulfiredoxin domain-containing protein</fullName>
    </recommendedName>
</protein>
<evidence type="ECO:0000313" key="1">
    <source>
        <dbReference type="EMBL" id="TNJ64903.1"/>
    </source>
</evidence>